<comment type="subcellular location">
    <subcellularLocation>
        <location evidence="1">Cell membrane</location>
        <topology evidence="1">Multi-pass membrane protein</topology>
    </subcellularLocation>
</comment>
<dbReference type="GO" id="GO:0005886">
    <property type="term" value="C:plasma membrane"/>
    <property type="evidence" value="ECO:0007669"/>
    <property type="project" value="UniProtKB-SubCell"/>
</dbReference>
<reference evidence="10 11" key="1">
    <citation type="submission" date="2017-06" db="EMBL/GenBank/DDBJ databases">
        <title>Genome sequencing of cyanobaciteial culture collection at National Institute for Environmental Studies (NIES).</title>
        <authorList>
            <person name="Hirose Y."/>
            <person name="Shimura Y."/>
            <person name="Fujisawa T."/>
            <person name="Nakamura Y."/>
            <person name="Kawachi M."/>
        </authorList>
    </citation>
    <scope>NUCLEOTIDE SEQUENCE [LARGE SCALE GENOMIC DNA]</scope>
    <source>
        <strain evidence="10 11">NIES-2135</strain>
    </source>
</reference>
<keyword evidence="6 8" id="KW-1133">Transmembrane helix</keyword>
<feature type="transmembrane region" description="Helical" evidence="8">
    <location>
        <begin position="170"/>
        <end position="194"/>
    </location>
</feature>
<proteinExistence type="inferred from homology"/>
<feature type="transmembrane region" description="Helical" evidence="8">
    <location>
        <begin position="215"/>
        <end position="241"/>
    </location>
</feature>
<keyword evidence="5 8" id="KW-0812">Transmembrane</keyword>
<comment type="similarity">
    <text evidence="2">Belongs to the ABC-2 integral membrane protein family.</text>
</comment>
<dbReference type="AlphaFoldDB" id="A0A1Z4JKD2"/>
<feature type="transmembrane region" description="Helical" evidence="8">
    <location>
        <begin position="253"/>
        <end position="273"/>
    </location>
</feature>
<gene>
    <name evidence="10" type="ORF">NIES2135_39110</name>
</gene>
<accession>A0A1Z4JKD2</accession>
<dbReference type="Gene3D" id="3.40.1710.10">
    <property type="entry name" value="abc type-2 transporter like domain"/>
    <property type="match status" value="1"/>
</dbReference>
<dbReference type="PANTHER" id="PTHR30294:SF29">
    <property type="entry name" value="MULTIDRUG ABC TRANSPORTER PERMEASE YBHS-RELATED"/>
    <property type="match status" value="1"/>
</dbReference>
<feature type="domain" description="ABC transmembrane type-2" evidence="9">
    <location>
        <begin position="127"/>
        <end position="364"/>
    </location>
</feature>
<dbReference type="GO" id="GO:0140359">
    <property type="term" value="F:ABC-type transporter activity"/>
    <property type="evidence" value="ECO:0007669"/>
    <property type="project" value="InterPro"/>
</dbReference>
<evidence type="ECO:0000256" key="1">
    <source>
        <dbReference type="ARBA" id="ARBA00004651"/>
    </source>
</evidence>
<keyword evidence="4" id="KW-1003">Cell membrane</keyword>
<evidence type="ECO:0000256" key="6">
    <source>
        <dbReference type="ARBA" id="ARBA00022989"/>
    </source>
</evidence>
<evidence type="ECO:0000313" key="10">
    <source>
        <dbReference type="EMBL" id="BAY57047.1"/>
    </source>
</evidence>
<evidence type="ECO:0000313" key="11">
    <source>
        <dbReference type="Proteomes" id="UP000217895"/>
    </source>
</evidence>
<feature type="transmembrane region" description="Helical" evidence="8">
    <location>
        <begin position="334"/>
        <end position="357"/>
    </location>
</feature>
<sequence length="368" mass="40151">MKRILTQAQKELAQFRRDRLTLALAFILPLMTLFIFGFAIRLEAKNIALIVQDFDRTHLSQTYTERLYVTNQFVPVQWSGLDPLRDGIERGIAQAAVIIPPKFSADVEAGRSTNVQVLIDGTDVNNARVIKNSIQAFTNAFIQDEGLLRSSPKLVAKIRLWFNPGRQESLYIVPGVFGVILAVYPSLLAALAMAREKEQGTILQTYASNISAAELLLGKCLAYFLIAIGQAIVVIGIGAAIWQLRFVGDPTPFLFGGALFLLASVIFGLLIGVRTGNRSVAVQAVATAGFLLALLLSGFIYPLSNIPFPLSLVSSVVPARYFIELSRDAFVRGAGWTGVWAAPVCLAAIAFVLFNIARRILGRMQLPG</sequence>
<organism evidence="10 11">
    <name type="scientific">Leptolyngbya boryana NIES-2135</name>
    <dbReference type="NCBI Taxonomy" id="1973484"/>
    <lineage>
        <taxon>Bacteria</taxon>
        <taxon>Bacillati</taxon>
        <taxon>Cyanobacteriota</taxon>
        <taxon>Cyanophyceae</taxon>
        <taxon>Leptolyngbyales</taxon>
        <taxon>Leptolyngbyaceae</taxon>
        <taxon>Leptolyngbya group</taxon>
        <taxon>Leptolyngbya</taxon>
    </lineage>
</organism>
<keyword evidence="11" id="KW-1185">Reference proteome</keyword>
<evidence type="ECO:0000259" key="9">
    <source>
        <dbReference type="PROSITE" id="PS51012"/>
    </source>
</evidence>
<dbReference type="InterPro" id="IPR047817">
    <property type="entry name" value="ABC2_TM_bact-type"/>
</dbReference>
<feature type="transmembrane region" description="Helical" evidence="8">
    <location>
        <begin position="280"/>
        <end position="301"/>
    </location>
</feature>
<keyword evidence="7 8" id="KW-0472">Membrane</keyword>
<evidence type="ECO:0000256" key="4">
    <source>
        <dbReference type="ARBA" id="ARBA00022475"/>
    </source>
</evidence>
<keyword evidence="3" id="KW-0813">Transport</keyword>
<dbReference type="InterPro" id="IPR013525">
    <property type="entry name" value="ABC2_TM"/>
</dbReference>
<protein>
    <submittedName>
        <fullName evidence="10">ABC transporter</fullName>
    </submittedName>
</protein>
<dbReference type="Pfam" id="PF12698">
    <property type="entry name" value="ABC2_membrane_3"/>
    <property type="match status" value="1"/>
</dbReference>
<dbReference type="EMBL" id="AP018203">
    <property type="protein sequence ID" value="BAY57047.1"/>
    <property type="molecule type" value="Genomic_DNA"/>
</dbReference>
<dbReference type="InterPro" id="IPR051449">
    <property type="entry name" value="ABC-2_transporter_component"/>
</dbReference>
<evidence type="ECO:0000256" key="2">
    <source>
        <dbReference type="ARBA" id="ARBA00007783"/>
    </source>
</evidence>
<dbReference type="Proteomes" id="UP000217895">
    <property type="component" value="Chromosome"/>
</dbReference>
<evidence type="ECO:0000256" key="8">
    <source>
        <dbReference type="SAM" id="Phobius"/>
    </source>
</evidence>
<evidence type="ECO:0000256" key="7">
    <source>
        <dbReference type="ARBA" id="ARBA00023136"/>
    </source>
</evidence>
<evidence type="ECO:0000256" key="3">
    <source>
        <dbReference type="ARBA" id="ARBA00022448"/>
    </source>
</evidence>
<evidence type="ECO:0000256" key="5">
    <source>
        <dbReference type="ARBA" id="ARBA00022692"/>
    </source>
</evidence>
<feature type="transmembrane region" description="Helical" evidence="8">
    <location>
        <begin position="20"/>
        <end position="40"/>
    </location>
</feature>
<dbReference type="PANTHER" id="PTHR30294">
    <property type="entry name" value="MEMBRANE COMPONENT OF ABC TRANSPORTER YHHJ-RELATED"/>
    <property type="match status" value="1"/>
</dbReference>
<dbReference type="PROSITE" id="PS51012">
    <property type="entry name" value="ABC_TM2"/>
    <property type="match status" value="1"/>
</dbReference>
<name>A0A1Z4JKD2_LEPBY</name>